<name>A0A0V0TUK5_9BILA</name>
<evidence type="ECO:0000313" key="2">
    <source>
        <dbReference type="Proteomes" id="UP000055048"/>
    </source>
</evidence>
<dbReference type="EMBL" id="JYDJ01000137">
    <property type="protein sequence ID" value="KRX42716.1"/>
    <property type="molecule type" value="Genomic_DNA"/>
</dbReference>
<dbReference type="Proteomes" id="UP000055048">
    <property type="component" value="Unassembled WGS sequence"/>
</dbReference>
<accession>A0A0V0TUK5</accession>
<reference evidence="1 2" key="1">
    <citation type="submission" date="2015-01" db="EMBL/GenBank/DDBJ databases">
        <title>Evolution of Trichinella species and genotypes.</title>
        <authorList>
            <person name="Korhonen P.K."/>
            <person name="Edoardo P."/>
            <person name="Giuseppe L.R."/>
            <person name="Gasser R.B."/>
        </authorList>
    </citation>
    <scope>NUCLEOTIDE SEQUENCE [LARGE SCALE GENOMIC DNA]</scope>
    <source>
        <strain evidence="1">ISS417</strain>
    </source>
</reference>
<evidence type="ECO:0000313" key="1">
    <source>
        <dbReference type="EMBL" id="KRX42716.1"/>
    </source>
</evidence>
<proteinExistence type="predicted"/>
<sequence>MNSQLILNYWAHAWYLFENLEKSTSMCSGNYSEHLRNYGVLSEKIRNHEEPGNSFNPNYTVFLE</sequence>
<dbReference type="OrthoDB" id="5930600at2759"/>
<protein>
    <submittedName>
        <fullName evidence="1">Uncharacterized protein</fullName>
    </submittedName>
</protein>
<keyword evidence="2" id="KW-1185">Reference proteome</keyword>
<comment type="caution">
    <text evidence="1">The sequence shown here is derived from an EMBL/GenBank/DDBJ whole genome shotgun (WGS) entry which is preliminary data.</text>
</comment>
<dbReference type="AlphaFoldDB" id="A0A0V0TUK5"/>
<gene>
    <name evidence="1" type="ORF">T05_7550</name>
</gene>
<organism evidence="1 2">
    <name type="scientific">Trichinella murrelli</name>
    <dbReference type="NCBI Taxonomy" id="144512"/>
    <lineage>
        <taxon>Eukaryota</taxon>
        <taxon>Metazoa</taxon>
        <taxon>Ecdysozoa</taxon>
        <taxon>Nematoda</taxon>
        <taxon>Enoplea</taxon>
        <taxon>Dorylaimia</taxon>
        <taxon>Trichinellida</taxon>
        <taxon>Trichinellidae</taxon>
        <taxon>Trichinella</taxon>
    </lineage>
</organism>